<proteinExistence type="predicted"/>
<reference evidence="3" key="1">
    <citation type="submission" date="2011-05" db="EMBL/GenBank/DDBJ databases">
        <authorList>
            <person name="Richards S.R."/>
            <person name="Qu J."/>
            <person name="Jiang H."/>
            <person name="Jhangiani S.N."/>
            <person name="Agravi P."/>
            <person name="Goodspeed R."/>
            <person name="Gross S."/>
            <person name="Mandapat C."/>
            <person name="Jackson L."/>
            <person name="Mathew T."/>
            <person name="Pu L."/>
            <person name="Thornton R."/>
            <person name="Saada N."/>
            <person name="Wilczek-Boney K.B."/>
            <person name="Lee S."/>
            <person name="Kovar C."/>
            <person name="Wu Y."/>
            <person name="Scherer S.E."/>
            <person name="Worley K.C."/>
            <person name="Muzny D.M."/>
            <person name="Gibbs R."/>
        </authorList>
    </citation>
    <scope>NUCLEOTIDE SEQUENCE</scope>
    <source>
        <strain evidence="3">Brora</strain>
    </source>
</reference>
<keyword evidence="1" id="KW-0812">Transmembrane</keyword>
<keyword evidence="3" id="KW-1185">Reference proteome</keyword>
<sequence length="267" mass="30467">MKTQTVVGVEKRKIMPKIRGKFLVKLSLSEVLFIVVYHLPSALKALFMLWTCDYHLDFGVSSGNFEFWVKNRGFCAVDILFFASLQPLDQDCGLEIYGHKTLSPAYNQVFMTLIEEKNDGSPLLFKNLLQSAHLPFMSDVPYRIDNDLFKDDKQTKVLKDAPTINICAVSVYAFGGETCLHSHLHTYTKPSEISLIVKAKSRITFTRTLQLYNNRVWGSPRLLYASRGGLVLFESEIDRWKLVFEVEVCLGKSPENYSIIKFPFSAT</sequence>
<reference evidence="2" key="2">
    <citation type="submission" date="2015-02" db="UniProtKB">
        <authorList>
            <consortium name="EnsemblMetazoa"/>
        </authorList>
    </citation>
    <scope>IDENTIFICATION</scope>
</reference>
<name>T1J6Y6_STRMM</name>
<dbReference type="AlphaFoldDB" id="T1J6Y6"/>
<keyword evidence="1" id="KW-1133">Transmembrane helix</keyword>
<protein>
    <submittedName>
        <fullName evidence="2">Uncharacterized protein</fullName>
    </submittedName>
</protein>
<dbReference type="HOGENOM" id="CLU_1043222_0_0_1"/>
<dbReference type="EnsemblMetazoa" id="SMAR009415-RA">
    <property type="protein sequence ID" value="SMAR009415-PA"/>
    <property type="gene ID" value="SMAR009415"/>
</dbReference>
<evidence type="ECO:0000313" key="2">
    <source>
        <dbReference type="EnsemblMetazoa" id="SMAR009415-PA"/>
    </source>
</evidence>
<organism evidence="2 3">
    <name type="scientific">Strigamia maritima</name>
    <name type="common">European centipede</name>
    <name type="synonym">Geophilus maritimus</name>
    <dbReference type="NCBI Taxonomy" id="126957"/>
    <lineage>
        <taxon>Eukaryota</taxon>
        <taxon>Metazoa</taxon>
        <taxon>Ecdysozoa</taxon>
        <taxon>Arthropoda</taxon>
        <taxon>Myriapoda</taxon>
        <taxon>Chilopoda</taxon>
        <taxon>Pleurostigmophora</taxon>
        <taxon>Geophilomorpha</taxon>
        <taxon>Linotaeniidae</taxon>
        <taxon>Strigamia</taxon>
    </lineage>
</organism>
<dbReference type="EMBL" id="JH431897">
    <property type="status" value="NOT_ANNOTATED_CDS"/>
    <property type="molecule type" value="Genomic_DNA"/>
</dbReference>
<feature type="transmembrane region" description="Helical" evidence="1">
    <location>
        <begin position="22"/>
        <end position="39"/>
    </location>
</feature>
<evidence type="ECO:0000313" key="3">
    <source>
        <dbReference type="Proteomes" id="UP000014500"/>
    </source>
</evidence>
<accession>T1J6Y6</accession>
<evidence type="ECO:0000256" key="1">
    <source>
        <dbReference type="SAM" id="Phobius"/>
    </source>
</evidence>
<dbReference type="Proteomes" id="UP000014500">
    <property type="component" value="Unassembled WGS sequence"/>
</dbReference>
<keyword evidence="1" id="KW-0472">Membrane</keyword>